<keyword evidence="3" id="KW-1185">Reference proteome</keyword>
<dbReference type="Pfam" id="PF25232">
    <property type="entry name" value="DUF7848"/>
    <property type="match status" value="1"/>
</dbReference>
<organism evidence="2 3">
    <name type="scientific">Streptomyces gilvosporeus</name>
    <dbReference type="NCBI Taxonomy" id="553510"/>
    <lineage>
        <taxon>Bacteria</taxon>
        <taxon>Bacillati</taxon>
        <taxon>Actinomycetota</taxon>
        <taxon>Actinomycetes</taxon>
        <taxon>Kitasatosporales</taxon>
        <taxon>Streptomycetaceae</taxon>
        <taxon>Streptomyces</taxon>
    </lineage>
</organism>
<proteinExistence type="predicted"/>
<dbReference type="Proteomes" id="UP000192726">
    <property type="component" value="Chromosome"/>
</dbReference>
<dbReference type="InterPro" id="IPR057170">
    <property type="entry name" value="DUF7848"/>
</dbReference>
<dbReference type="STRING" id="553510.B1H19_21100"/>
<evidence type="ECO:0000259" key="1">
    <source>
        <dbReference type="Pfam" id="PF25232"/>
    </source>
</evidence>
<dbReference type="KEGG" id="sgv:B1H19_21100"/>
<dbReference type="AlphaFoldDB" id="A0A1V0TU15"/>
<gene>
    <name evidence="2" type="ORF">B1H19_21100</name>
</gene>
<evidence type="ECO:0000313" key="3">
    <source>
        <dbReference type="Proteomes" id="UP000192726"/>
    </source>
</evidence>
<reference evidence="2 3" key="1">
    <citation type="submission" date="2017-04" db="EMBL/GenBank/DDBJ databases">
        <title>Complete Genome Sequence of Streptomyces gilvosporeus F607, a Capable Producer of Natamycin.</title>
        <authorList>
            <person name="Zong G."/>
            <person name="Zhong C."/>
            <person name="Fu J."/>
            <person name="Qin R."/>
            <person name="Cao G."/>
        </authorList>
    </citation>
    <scope>NUCLEOTIDE SEQUENCE [LARGE SCALE GENOMIC DNA]</scope>
    <source>
        <strain evidence="2 3">F607</strain>
    </source>
</reference>
<feature type="domain" description="DUF7848" evidence="1">
    <location>
        <begin position="2"/>
        <end position="75"/>
    </location>
</feature>
<dbReference type="EMBL" id="CP020569">
    <property type="protein sequence ID" value="ARF56340.1"/>
    <property type="molecule type" value="Genomic_DNA"/>
</dbReference>
<accession>A0A1V0TU15</accession>
<evidence type="ECO:0000313" key="2">
    <source>
        <dbReference type="EMBL" id="ARF56340.1"/>
    </source>
</evidence>
<name>A0A1V0TU15_9ACTN</name>
<protein>
    <recommendedName>
        <fullName evidence="1">DUF7848 domain-containing protein</fullName>
    </recommendedName>
</protein>
<sequence length="79" mass="9068">MMAITKIWRFADWVLKLETSNSRPMYEMECVSCDATSGVAEEPTGPQDWALKHAGRTQHTLFRALHTCFFHAVPKTVRE</sequence>